<dbReference type="Pfam" id="PF00005">
    <property type="entry name" value="ABC_tran"/>
    <property type="match status" value="1"/>
</dbReference>
<evidence type="ECO:0000313" key="11">
    <source>
        <dbReference type="Proteomes" id="UP001225596"/>
    </source>
</evidence>
<gene>
    <name evidence="10" type="ORF">Q8A64_06900</name>
</gene>
<protein>
    <submittedName>
        <fullName evidence="10">ABC transporter ATP-binding protein</fullName>
    </submittedName>
</protein>
<dbReference type="EMBL" id="JAUYVH010000003">
    <property type="protein sequence ID" value="MDQ9170141.1"/>
    <property type="molecule type" value="Genomic_DNA"/>
</dbReference>
<dbReference type="InterPro" id="IPR003439">
    <property type="entry name" value="ABC_transporter-like_ATP-bd"/>
</dbReference>
<dbReference type="InterPro" id="IPR003593">
    <property type="entry name" value="AAA+_ATPase"/>
</dbReference>
<dbReference type="PROSITE" id="PS50893">
    <property type="entry name" value="ABC_TRANSPORTER_2"/>
    <property type="match status" value="1"/>
</dbReference>
<evidence type="ECO:0000313" key="10">
    <source>
        <dbReference type="EMBL" id="MDQ9170141.1"/>
    </source>
</evidence>
<keyword evidence="5 10" id="KW-0067">ATP-binding</keyword>
<keyword evidence="8" id="KW-0472">Membrane</keyword>
<evidence type="ECO:0000256" key="5">
    <source>
        <dbReference type="ARBA" id="ARBA00022840"/>
    </source>
</evidence>
<evidence type="ECO:0000256" key="3">
    <source>
        <dbReference type="ARBA" id="ARBA00022496"/>
    </source>
</evidence>
<dbReference type="InterPro" id="IPR015853">
    <property type="entry name" value="ABC_transpr_FbpC"/>
</dbReference>
<dbReference type="SMART" id="SM00382">
    <property type="entry name" value="AAA"/>
    <property type="match status" value="1"/>
</dbReference>
<dbReference type="GO" id="GO:0005524">
    <property type="term" value="F:ATP binding"/>
    <property type="evidence" value="ECO:0007669"/>
    <property type="project" value="UniProtKB-KW"/>
</dbReference>
<evidence type="ECO:0000256" key="7">
    <source>
        <dbReference type="ARBA" id="ARBA00023065"/>
    </source>
</evidence>
<dbReference type="PROSITE" id="PS00211">
    <property type="entry name" value="ABC_TRANSPORTER_1"/>
    <property type="match status" value="1"/>
</dbReference>
<name>A0ABU1BMD1_9BURK</name>
<dbReference type="PANTHER" id="PTHR42781">
    <property type="entry name" value="SPERMIDINE/PUTRESCINE IMPORT ATP-BINDING PROTEIN POTA"/>
    <property type="match status" value="1"/>
</dbReference>
<dbReference type="CDD" id="cd03259">
    <property type="entry name" value="ABC_Carb_Solutes_like"/>
    <property type="match status" value="1"/>
</dbReference>
<dbReference type="Gene3D" id="3.40.50.300">
    <property type="entry name" value="P-loop containing nucleotide triphosphate hydrolases"/>
    <property type="match status" value="1"/>
</dbReference>
<dbReference type="SUPFAM" id="SSF50331">
    <property type="entry name" value="MOP-like"/>
    <property type="match status" value="1"/>
</dbReference>
<evidence type="ECO:0000256" key="6">
    <source>
        <dbReference type="ARBA" id="ARBA00023004"/>
    </source>
</evidence>
<dbReference type="InterPro" id="IPR027417">
    <property type="entry name" value="P-loop_NTPase"/>
</dbReference>
<evidence type="ECO:0000256" key="4">
    <source>
        <dbReference type="ARBA" id="ARBA00022741"/>
    </source>
</evidence>
<keyword evidence="3" id="KW-0410">Iron transport</keyword>
<keyword evidence="7" id="KW-0406">Ion transport</keyword>
<accession>A0ABU1BMD1</accession>
<sequence>MSLLLSLGHKAPFLDFGVELPADTISALVGPSGSGKTSILRAIAGLLPLKHDQVSFSGEVWSDSTKGFYRPARSRPIGLVSQHYALFPHLSVQDNVAISLIHLPEKERTAQARHYLDLAHISGLESQYPHELSGGQKQRVALARAIARRPKVLLLDEPFSAVDRTTRKRLYVELQRLHEQLRTTVVLVTHDLDEAAQLGSHIALVRHGRCVQSGPVSQVLTQPASEEAARVLDIPNVFEAEVQSRLPNNMLLLQWGPHSITACGSAPSVADRGLKFAVLPQNVFLVRPDTPPNSQIDNPIPAVVEEVIVLGNEAHVWLLPKGLSSCRLQVRLPERAVRRYAVSKGKEVIVSLRPSDVITFGV</sequence>
<keyword evidence="1" id="KW-0813">Transport</keyword>
<evidence type="ECO:0000256" key="1">
    <source>
        <dbReference type="ARBA" id="ARBA00022448"/>
    </source>
</evidence>
<proteinExistence type="predicted"/>
<keyword evidence="2" id="KW-1003">Cell membrane</keyword>
<dbReference type="InterPro" id="IPR008995">
    <property type="entry name" value="Mo/tungstate-bd_C_term_dom"/>
</dbReference>
<reference evidence="10 11" key="1">
    <citation type="submission" date="2023-08" db="EMBL/GenBank/DDBJ databases">
        <title>Oxalobacteraceae gen .nov., isolated from river sludge outside the plant.</title>
        <authorList>
            <person name="Zhao S.Y."/>
        </authorList>
    </citation>
    <scope>NUCLEOTIDE SEQUENCE [LARGE SCALE GENOMIC DNA]</scope>
    <source>
        <strain evidence="10 11">R-40</strain>
    </source>
</reference>
<dbReference type="InterPro" id="IPR017871">
    <property type="entry name" value="ABC_transporter-like_CS"/>
</dbReference>
<dbReference type="RefSeq" id="WP_338436075.1">
    <property type="nucleotide sequence ID" value="NZ_JAUYVH010000003.1"/>
</dbReference>
<keyword evidence="4" id="KW-0547">Nucleotide-binding</keyword>
<organism evidence="10 11">
    <name type="scientific">Keguizhuia sedimenti</name>
    <dbReference type="NCBI Taxonomy" id="3064264"/>
    <lineage>
        <taxon>Bacteria</taxon>
        <taxon>Pseudomonadati</taxon>
        <taxon>Pseudomonadota</taxon>
        <taxon>Betaproteobacteria</taxon>
        <taxon>Burkholderiales</taxon>
        <taxon>Oxalobacteraceae</taxon>
        <taxon>Keguizhuia</taxon>
    </lineage>
</organism>
<feature type="domain" description="ABC transporter" evidence="9">
    <location>
        <begin position="3"/>
        <end position="232"/>
    </location>
</feature>
<evidence type="ECO:0000256" key="8">
    <source>
        <dbReference type="ARBA" id="ARBA00023136"/>
    </source>
</evidence>
<dbReference type="Proteomes" id="UP001225596">
    <property type="component" value="Unassembled WGS sequence"/>
</dbReference>
<evidence type="ECO:0000259" key="9">
    <source>
        <dbReference type="PROSITE" id="PS50893"/>
    </source>
</evidence>
<keyword evidence="11" id="KW-1185">Reference proteome</keyword>
<evidence type="ECO:0000256" key="2">
    <source>
        <dbReference type="ARBA" id="ARBA00022475"/>
    </source>
</evidence>
<dbReference type="PANTHER" id="PTHR42781:SF4">
    <property type="entry name" value="SPERMIDINE_PUTRESCINE IMPORT ATP-BINDING PROTEIN POTA"/>
    <property type="match status" value="1"/>
</dbReference>
<keyword evidence="6" id="KW-0408">Iron</keyword>
<dbReference type="InterPro" id="IPR050093">
    <property type="entry name" value="ABC_SmlMolc_Importer"/>
</dbReference>
<dbReference type="SUPFAM" id="SSF52540">
    <property type="entry name" value="P-loop containing nucleoside triphosphate hydrolases"/>
    <property type="match status" value="1"/>
</dbReference>
<comment type="caution">
    <text evidence="10">The sequence shown here is derived from an EMBL/GenBank/DDBJ whole genome shotgun (WGS) entry which is preliminary data.</text>
</comment>